<evidence type="ECO:0000256" key="1">
    <source>
        <dbReference type="SAM" id="Phobius"/>
    </source>
</evidence>
<sequence>MRNKNDQWTDERSSAGNFIVLQTRLEFLYTDFLVQKTLVRRARLPPQDLINVSKTLLSTLLVVTNNRHRLGSYVALDLPWLFSLFGLAAAGVLALELLQQSGPHHTDSTDFPRSQVIQQLSVMISSIDSVIRPSHGNYEICLQAKKSISAILDTVLSNSKIASSNVGSQSFNEQSTAGANGASVAYSAGIIQDSETEVPRLDDQQWLEDNFDLDFWTNLEDHPLLTWPDMT</sequence>
<dbReference type="Proteomes" id="UP001161017">
    <property type="component" value="Unassembled WGS sequence"/>
</dbReference>
<evidence type="ECO:0000313" key="2">
    <source>
        <dbReference type="EMBL" id="MDI1490816.1"/>
    </source>
</evidence>
<comment type="caution">
    <text evidence="2">The sequence shown here is derived from an EMBL/GenBank/DDBJ whole genome shotgun (WGS) entry which is preliminary data.</text>
</comment>
<keyword evidence="1" id="KW-0812">Transmembrane</keyword>
<keyword evidence="1" id="KW-0472">Membrane</keyword>
<name>A0AA43TTD6_9LECA</name>
<gene>
    <name evidence="2" type="ORF">OHK93_002021</name>
</gene>
<keyword evidence="3" id="KW-1185">Reference proteome</keyword>
<dbReference type="EMBL" id="JAPUFD010000012">
    <property type="protein sequence ID" value="MDI1490816.1"/>
    <property type="molecule type" value="Genomic_DNA"/>
</dbReference>
<accession>A0AA43TTD6</accession>
<keyword evidence="1" id="KW-1133">Transmembrane helix</keyword>
<protein>
    <submittedName>
        <fullName evidence="2">Uncharacterized protein</fullName>
    </submittedName>
</protein>
<proteinExistence type="predicted"/>
<organism evidence="2 3">
    <name type="scientific">Ramalina farinacea</name>
    <dbReference type="NCBI Taxonomy" id="258253"/>
    <lineage>
        <taxon>Eukaryota</taxon>
        <taxon>Fungi</taxon>
        <taxon>Dikarya</taxon>
        <taxon>Ascomycota</taxon>
        <taxon>Pezizomycotina</taxon>
        <taxon>Lecanoromycetes</taxon>
        <taxon>OSLEUM clade</taxon>
        <taxon>Lecanoromycetidae</taxon>
        <taxon>Lecanorales</taxon>
        <taxon>Lecanorineae</taxon>
        <taxon>Ramalinaceae</taxon>
        <taxon>Ramalina</taxon>
    </lineage>
</organism>
<evidence type="ECO:0000313" key="3">
    <source>
        <dbReference type="Proteomes" id="UP001161017"/>
    </source>
</evidence>
<reference evidence="2" key="1">
    <citation type="journal article" date="2023" name="Genome Biol. Evol.">
        <title>First Whole Genome Sequence and Flow Cytometry Genome Size Data for the Lichen-Forming Fungus Ramalina farinacea (Ascomycota).</title>
        <authorList>
            <person name="Llewellyn T."/>
            <person name="Mian S."/>
            <person name="Hill R."/>
            <person name="Leitch I.J."/>
            <person name="Gaya E."/>
        </authorList>
    </citation>
    <scope>NUCLEOTIDE SEQUENCE</scope>
    <source>
        <strain evidence="2">LIQ254RAFAR</strain>
    </source>
</reference>
<dbReference type="AlphaFoldDB" id="A0AA43TTD6"/>
<feature type="transmembrane region" description="Helical" evidence="1">
    <location>
        <begin position="78"/>
        <end position="98"/>
    </location>
</feature>